<protein>
    <submittedName>
        <fullName evidence="7">Class I SAM-dependent methyltransferase</fullName>
        <ecNumber evidence="7">2.1.-.-</ecNumber>
    </submittedName>
</protein>
<keyword evidence="8" id="KW-1185">Reference proteome</keyword>
<dbReference type="PANTHER" id="PTHR44307:SF2">
    <property type="entry name" value="PHOSPHOETHANOLAMINE METHYLTRANSFERASE ISOFORM X1"/>
    <property type="match status" value="1"/>
</dbReference>
<feature type="domain" description="Methyltransferase" evidence="6">
    <location>
        <begin position="40"/>
        <end position="132"/>
    </location>
</feature>
<dbReference type="SUPFAM" id="SSF53335">
    <property type="entry name" value="S-adenosyl-L-methionine-dependent methyltransferases"/>
    <property type="match status" value="1"/>
</dbReference>
<name>A0ABW4SG78_9BACL</name>
<dbReference type="GO" id="GO:0032259">
    <property type="term" value="P:methylation"/>
    <property type="evidence" value="ECO:0007669"/>
    <property type="project" value="UniProtKB-KW"/>
</dbReference>
<evidence type="ECO:0000256" key="4">
    <source>
        <dbReference type="ARBA" id="ARBA00025707"/>
    </source>
</evidence>
<dbReference type="PANTHER" id="PTHR44307">
    <property type="entry name" value="PHOSPHOETHANOLAMINE METHYLTRANSFERASE"/>
    <property type="match status" value="1"/>
</dbReference>
<evidence type="ECO:0000256" key="2">
    <source>
        <dbReference type="ARBA" id="ARBA00022603"/>
    </source>
</evidence>
<dbReference type="RefSeq" id="WP_381537869.1">
    <property type="nucleotide sequence ID" value="NZ_JBHUGI010000027.1"/>
</dbReference>
<keyword evidence="2 7" id="KW-0489">Methyltransferase</keyword>
<evidence type="ECO:0000313" key="8">
    <source>
        <dbReference type="Proteomes" id="UP001597218"/>
    </source>
</evidence>
<dbReference type="GO" id="GO:0008168">
    <property type="term" value="F:methyltransferase activity"/>
    <property type="evidence" value="ECO:0007669"/>
    <property type="project" value="UniProtKB-KW"/>
</dbReference>
<gene>
    <name evidence="7" type="ORF">ACFSFY_10520</name>
</gene>
<proteinExistence type="predicted"/>
<dbReference type="EC" id="2.1.-.-" evidence="7"/>
<evidence type="ECO:0000256" key="5">
    <source>
        <dbReference type="ARBA" id="ARBA00047622"/>
    </source>
</evidence>
<dbReference type="CDD" id="cd02440">
    <property type="entry name" value="AdoMet_MTases"/>
    <property type="match status" value="1"/>
</dbReference>
<dbReference type="InterPro" id="IPR041698">
    <property type="entry name" value="Methyltransf_25"/>
</dbReference>
<comment type="caution">
    <text evidence="7">The sequence shown here is derived from an EMBL/GenBank/DDBJ whole genome shotgun (WGS) entry which is preliminary data.</text>
</comment>
<evidence type="ECO:0000259" key="6">
    <source>
        <dbReference type="Pfam" id="PF13649"/>
    </source>
</evidence>
<dbReference type="Proteomes" id="UP001597218">
    <property type="component" value="Unassembled WGS sequence"/>
</dbReference>
<dbReference type="Gene3D" id="3.40.50.150">
    <property type="entry name" value="Vaccinia Virus protein VP39"/>
    <property type="match status" value="1"/>
</dbReference>
<evidence type="ECO:0000256" key="3">
    <source>
        <dbReference type="ARBA" id="ARBA00022679"/>
    </source>
</evidence>
<keyword evidence="3 7" id="KW-0808">Transferase</keyword>
<sequence>MTNNYLDLLANFGIGGAHPGGFFLTQSILNKEQIQQFETVLDIGCGTGQTAEYLTKRYGCTVTAVDNHPLMLEKANTRFLKSDSPVIVIEGDIQQLNFQERSYDLILAESVIIFTTIFSTLKKLAGVLKIGGRMILIEMVAEQSLTEDLYEKACSLYGIKEILDEAEWKVKLGQAGFTQIEIIDTPHALTQTEIKDINPSDTITLDYFELWDEHNRFITENSGVLGYRVFRCIL</sequence>
<comment type="catalytic activity">
    <reaction evidence="5">
        <text>phosphoethanolamine + S-adenosyl-L-methionine = N-methylethanolamine phosphate + S-adenosyl-L-homocysteine + H(+)</text>
        <dbReference type="Rhea" id="RHEA:20365"/>
        <dbReference type="ChEBI" id="CHEBI:15378"/>
        <dbReference type="ChEBI" id="CHEBI:57781"/>
        <dbReference type="ChEBI" id="CHEBI:57856"/>
        <dbReference type="ChEBI" id="CHEBI:58190"/>
        <dbReference type="ChEBI" id="CHEBI:59789"/>
        <dbReference type="EC" id="2.1.1.103"/>
    </reaction>
    <physiologicalReaction direction="left-to-right" evidence="5">
        <dbReference type="Rhea" id="RHEA:20366"/>
    </physiologicalReaction>
</comment>
<accession>A0ABW4SG78</accession>
<dbReference type="Pfam" id="PF13649">
    <property type="entry name" value="Methyltransf_25"/>
    <property type="match status" value="1"/>
</dbReference>
<evidence type="ECO:0000313" key="7">
    <source>
        <dbReference type="EMBL" id="MFD1928483.1"/>
    </source>
</evidence>
<comment type="pathway">
    <text evidence="4">Phospholipid metabolism.</text>
</comment>
<reference evidence="8" key="1">
    <citation type="journal article" date="2019" name="Int. J. Syst. Evol. Microbiol.">
        <title>The Global Catalogue of Microorganisms (GCM) 10K type strain sequencing project: providing services to taxonomists for standard genome sequencing and annotation.</title>
        <authorList>
            <consortium name="The Broad Institute Genomics Platform"/>
            <consortium name="The Broad Institute Genome Sequencing Center for Infectious Disease"/>
            <person name="Wu L."/>
            <person name="Ma J."/>
        </authorList>
    </citation>
    <scope>NUCLEOTIDE SEQUENCE [LARGE SCALE GENOMIC DNA]</scope>
    <source>
        <strain evidence="8">CGMCC 4.7177</strain>
    </source>
</reference>
<dbReference type="EMBL" id="JBHUGI010000027">
    <property type="protein sequence ID" value="MFD1928483.1"/>
    <property type="molecule type" value="Genomic_DNA"/>
</dbReference>
<organism evidence="7 8">
    <name type="scientific">Sporosarcina siberiensis</name>
    <dbReference type="NCBI Taxonomy" id="1365606"/>
    <lineage>
        <taxon>Bacteria</taxon>
        <taxon>Bacillati</taxon>
        <taxon>Bacillota</taxon>
        <taxon>Bacilli</taxon>
        <taxon>Bacillales</taxon>
        <taxon>Caryophanaceae</taxon>
        <taxon>Sporosarcina</taxon>
    </lineage>
</organism>
<comment type="pathway">
    <text evidence="1">Lipid metabolism.</text>
</comment>
<dbReference type="InterPro" id="IPR029063">
    <property type="entry name" value="SAM-dependent_MTases_sf"/>
</dbReference>
<evidence type="ECO:0000256" key="1">
    <source>
        <dbReference type="ARBA" id="ARBA00005189"/>
    </source>
</evidence>